<dbReference type="SUPFAM" id="SSF53474">
    <property type="entry name" value="alpha/beta-Hydrolases"/>
    <property type="match status" value="1"/>
</dbReference>
<dbReference type="EC" id="3.4.24.28" evidence="2"/>
<dbReference type="Gene3D" id="3.40.50.1820">
    <property type="entry name" value="alpha/beta hydrolase"/>
    <property type="match status" value="1"/>
</dbReference>
<accession>A0A1W1BHG6</accession>
<dbReference type="EMBL" id="FPHD01000020">
    <property type="protein sequence ID" value="SFV52967.1"/>
    <property type="molecule type" value="Genomic_DNA"/>
</dbReference>
<keyword evidence="2" id="KW-0645">Protease</keyword>
<dbReference type="PROSITE" id="PS51257">
    <property type="entry name" value="PROKAR_LIPOPROTEIN"/>
    <property type="match status" value="1"/>
</dbReference>
<protein>
    <submittedName>
        <fullName evidence="2">Bacillolysin (Neutral protease)</fullName>
        <ecNumber evidence="2">3.4.24.28</ecNumber>
    </submittedName>
</protein>
<proteinExistence type="predicted"/>
<dbReference type="Pfam" id="PF16403">
    <property type="entry name" value="Bact_surface_Ig-like"/>
    <property type="match status" value="1"/>
</dbReference>
<dbReference type="AlphaFoldDB" id="A0A1W1BHG6"/>
<dbReference type="Gene3D" id="2.60.40.10">
    <property type="entry name" value="Immunoglobulins"/>
    <property type="match status" value="1"/>
</dbReference>
<evidence type="ECO:0000259" key="1">
    <source>
        <dbReference type="Pfam" id="PF16403"/>
    </source>
</evidence>
<keyword evidence="2" id="KW-0378">Hydrolase</keyword>
<dbReference type="InterPro" id="IPR013783">
    <property type="entry name" value="Ig-like_fold"/>
</dbReference>
<dbReference type="InterPro" id="IPR029058">
    <property type="entry name" value="AB_hydrolase_fold"/>
</dbReference>
<evidence type="ECO:0000313" key="2">
    <source>
        <dbReference type="EMBL" id="SFV52967.1"/>
    </source>
</evidence>
<sequence length="897" mass="99741">MNKNMLKVLFIIVTTLFLTACGGGSGSTNTTASTTLTNQQKAIQTIAEYAQNGRTVPTVKDYTDAGVKGVTQDNLAQINAAVKALTHDDVDTRAEIQALFDDLGLACVQVITHAYDPATGVEEDFPTPCDVPDGWVVGHPAADTVKPVIKIKGDKSVIVNVGDEYTDAGATAMDDIDGNITDKIIVVNRVNTAIEGNYTITYNVKDTAGNSAEEVTRVVQVKQISHIYGKAGTHPIDFQPKETTAESTVYFPTDLEDGEKVPVVFFASGWHAKAEEYKHTDYSTLLSFIASQGYYVIYLRQGWLTDNTFPSYQRALDQYADHIDTTRIGVVGHSLGGGNTFKILDHFSKEKGYGENGRFIMVLEGYYAYDLTKQEMQHLPSNTNVLMQQYGAGGNNSVNDTDPRITLTEFYMLDSIPKNQKDWQIVENADHHYPYGDRAYSTMQGILKPLDALMEYTFKGTPSAHDVALEQGSDDPYAHGKGIQAVNPIANYGYACDHDIDVAIDYCDMAQWYSNKQLILAQKGHWRPSMAGNFASRAAYINTLPFSGFTMVGNSYTDRVMESNASRLSYAYIWDEVKGVKDLYPTKSNFLTVHMHYPGDFWDDAVWNNVIANFGTLAKVAKNLGFRGIVYDDEAYDLESHKMINYKHGDAWYDDDAYKNPNHTFQEHVAKITARHQQIMEAMVAAYPAIDVLYYHSPVEGHIEANSGINGHPVVVDVGLERQHEMVGAIFVGLKKGLAHQATLHDMGEDYRLRTQAHFDDAYTWRKQTIASDATNDAVDATQHWVVPQEERATWAKEVHVDFMVSNQPLASATYPEFDTTDKVGLDDMKTTLERALDKSDKYVTFYSASSSDNKGGLIPLDWLNDPATHADDGSAYSLDPNWKAMVEDVYTNKVLK</sequence>
<feature type="domain" description="Pesticidal crystal protein Cry22Aa Ig-like" evidence="1">
    <location>
        <begin position="149"/>
        <end position="221"/>
    </location>
</feature>
<dbReference type="GO" id="GO:0006508">
    <property type="term" value="P:proteolysis"/>
    <property type="evidence" value="ECO:0007669"/>
    <property type="project" value="UniProtKB-KW"/>
</dbReference>
<gene>
    <name evidence="2" type="ORF">MNB_SV-8-1402</name>
</gene>
<dbReference type="GO" id="GO:0008233">
    <property type="term" value="F:peptidase activity"/>
    <property type="evidence" value="ECO:0007669"/>
    <property type="project" value="UniProtKB-KW"/>
</dbReference>
<organism evidence="2">
    <name type="scientific">hydrothermal vent metagenome</name>
    <dbReference type="NCBI Taxonomy" id="652676"/>
    <lineage>
        <taxon>unclassified sequences</taxon>
        <taxon>metagenomes</taxon>
        <taxon>ecological metagenomes</taxon>
    </lineage>
</organism>
<reference evidence="2" key="1">
    <citation type="submission" date="2016-10" db="EMBL/GenBank/DDBJ databases">
        <authorList>
            <person name="de Groot N.N."/>
        </authorList>
    </citation>
    <scope>NUCLEOTIDE SEQUENCE</scope>
</reference>
<dbReference type="InterPro" id="IPR032179">
    <property type="entry name" value="Cry22Aa_Ig-like"/>
</dbReference>
<name>A0A1W1BHG6_9ZZZZ</name>